<dbReference type="Proteomes" id="UP001355298">
    <property type="component" value="Unassembled WGS sequence"/>
</dbReference>
<comment type="caution">
    <text evidence="2">The sequence shown here is derived from an EMBL/GenBank/DDBJ whole genome shotgun (WGS) entry which is preliminary data.</text>
</comment>
<dbReference type="InterPro" id="IPR021215">
    <property type="entry name" value="DUF2752"/>
</dbReference>
<sequence length="126" mass="14211">MVKNDVKIKPEYKNNSIFRALQPMMNLTPTINAFSLENYMLPCLNKKILGVDCPGCGLQRSVDLLLHGEFVAAFQMYPAIYTIIPLFAMIISNKVFNLKVDNRLITGLGVATVALILTNYIFKFIH</sequence>
<dbReference type="Pfam" id="PF10825">
    <property type="entry name" value="DUF2752"/>
    <property type="match status" value="1"/>
</dbReference>
<feature type="transmembrane region" description="Helical" evidence="1">
    <location>
        <begin position="104"/>
        <end position="122"/>
    </location>
</feature>
<evidence type="ECO:0000313" key="3">
    <source>
        <dbReference type="Proteomes" id="UP001355298"/>
    </source>
</evidence>
<organism evidence="2 3">
    <name type="scientific">Flagellimonas halotolerans</name>
    <dbReference type="NCBI Taxonomy" id="3112164"/>
    <lineage>
        <taxon>Bacteria</taxon>
        <taxon>Pseudomonadati</taxon>
        <taxon>Bacteroidota</taxon>
        <taxon>Flavobacteriia</taxon>
        <taxon>Flavobacteriales</taxon>
        <taxon>Flavobacteriaceae</taxon>
        <taxon>Flagellimonas</taxon>
    </lineage>
</organism>
<accession>A0ABU6IQP3</accession>
<gene>
    <name evidence="2" type="ORF">VOP03_08430</name>
</gene>
<dbReference type="EMBL" id="JAYMGW010000006">
    <property type="protein sequence ID" value="MEC4265369.1"/>
    <property type="molecule type" value="Genomic_DNA"/>
</dbReference>
<protein>
    <submittedName>
        <fullName evidence="2">DUF2752 domain-containing protein</fullName>
    </submittedName>
</protein>
<evidence type="ECO:0000313" key="2">
    <source>
        <dbReference type="EMBL" id="MEC4265369.1"/>
    </source>
</evidence>
<keyword evidence="1" id="KW-0472">Membrane</keyword>
<evidence type="ECO:0000256" key="1">
    <source>
        <dbReference type="SAM" id="Phobius"/>
    </source>
</evidence>
<keyword evidence="3" id="KW-1185">Reference proteome</keyword>
<keyword evidence="1" id="KW-1133">Transmembrane helix</keyword>
<dbReference type="RefSeq" id="WP_326278604.1">
    <property type="nucleotide sequence ID" value="NZ_JAYKYV010000006.1"/>
</dbReference>
<proteinExistence type="predicted"/>
<name>A0ABU6IQP3_9FLAO</name>
<keyword evidence="1" id="KW-0812">Transmembrane</keyword>
<feature type="transmembrane region" description="Helical" evidence="1">
    <location>
        <begin position="70"/>
        <end position="92"/>
    </location>
</feature>
<reference evidence="2 3" key="1">
    <citation type="submission" date="2024-01" db="EMBL/GenBank/DDBJ databases">
        <title>The strains designed SYSU M86414 and SYSU M84420 isolated from the marine sediment in San Sha City (Hainan Province, China).</title>
        <authorList>
            <person name="Guo D."/>
        </authorList>
    </citation>
    <scope>NUCLEOTIDE SEQUENCE [LARGE SCALE GENOMIC DNA]</scope>
    <source>
        <strain evidence="2 3">SYSU M84420</strain>
    </source>
</reference>